<comment type="caution">
    <text evidence="1">The sequence shown here is derived from an EMBL/GenBank/DDBJ whole genome shotgun (WGS) entry which is preliminary data.</text>
</comment>
<dbReference type="Proteomes" id="UP000036923">
    <property type="component" value="Unassembled WGS sequence"/>
</dbReference>
<accession>A0A0L6JKI0</accession>
<evidence type="ECO:0000313" key="2">
    <source>
        <dbReference type="Proteomes" id="UP000036923"/>
    </source>
</evidence>
<dbReference type="STRING" id="398512.Bccel_1623"/>
<organism evidence="1 2">
    <name type="scientific">Pseudobacteroides cellulosolvens ATCC 35603 = DSM 2933</name>
    <dbReference type="NCBI Taxonomy" id="398512"/>
    <lineage>
        <taxon>Bacteria</taxon>
        <taxon>Bacillati</taxon>
        <taxon>Bacillota</taxon>
        <taxon>Clostridia</taxon>
        <taxon>Eubacteriales</taxon>
        <taxon>Oscillospiraceae</taxon>
        <taxon>Pseudobacteroides</taxon>
    </lineage>
</organism>
<sequence length="108" mass="12780">MEKLKICSVKVIESDKLKFNYEYPNIVVFNQNDKERISIYGERICEILYKYIHNRSEDVIFTSYFDKNDIQMDIDSSINKKLKNEERQSLADISAFVLKVVFKNLGDV</sequence>
<proteinExistence type="predicted"/>
<name>A0A0L6JKI0_9FIRM</name>
<evidence type="ECO:0000313" key="1">
    <source>
        <dbReference type="EMBL" id="KNY26361.1"/>
    </source>
</evidence>
<dbReference type="RefSeq" id="WP_036941466.1">
    <property type="nucleotide sequence ID" value="NZ_JQKC01000015.1"/>
</dbReference>
<protein>
    <submittedName>
        <fullName evidence="1">Uncharacterized protein</fullName>
    </submittedName>
</protein>
<dbReference type="AlphaFoldDB" id="A0A0L6JKI0"/>
<dbReference type="EMBL" id="LGTC01000001">
    <property type="protein sequence ID" value="KNY26361.1"/>
    <property type="molecule type" value="Genomic_DNA"/>
</dbReference>
<keyword evidence="2" id="KW-1185">Reference proteome</keyword>
<gene>
    <name evidence="1" type="ORF">Bccel_1623</name>
</gene>
<reference evidence="2" key="1">
    <citation type="submission" date="2015-07" db="EMBL/GenBank/DDBJ databases">
        <title>Near-Complete Genome Sequence of the Cellulolytic Bacterium Bacteroides (Pseudobacteroides) cellulosolvens ATCC 35603.</title>
        <authorList>
            <person name="Dassa B."/>
            <person name="Utturkar S.M."/>
            <person name="Klingeman D.M."/>
            <person name="Hurt R.A."/>
            <person name="Keller M."/>
            <person name="Xu J."/>
            <person name="Reddy Y.H.K."/>
            <person name="Borovok I."/>
            <person name="Grinberg I.R."/>
            <person name="Lamed R."/>
            <person name="Zhivin O."/>
            <person name="Bayer E.A."/>
            <person name="Brown S.D."/>
        </authorList>
    </citation>
    <scope>NUCLEOTIDE SEQUENCE [LARGE SCALE GENOMIC DNA]</scope>
    <source>
        <strain evidence="2">DSM 2933</strain>
    </source>
</reference>